<feature type="transmembrane region" description="Helical" evidence="5">
    <location>
        <begin position="169"/>
        <end position="187"/>
    </location>
</feature>
<evidence type="ECO:0000313" key="7">
    <source>
        <dbReference type="EMBL" id="MCK9792951.1"/>
    </source>
</evidence>
<evidence type="ECO:0000256" key="1">
    <source>
        <dbReference type="ARBA" id="ARBA00004651"/>
    </source>
</evidence>
<protein>
    <submittedName>
        <fullName evidence="7">MFS transporter</fullName>
    </submittedName>
</protein>
<dbReference type="Pfam" id="PF07690">
    <property type="entry name" value="MFS_1"/>
    <property type="match status" value="1"/>
</dbReference>
<evidence type="ECO:0000256" key="5">
    <source>
        <dbReference type="SAM" id="Phobius"/>
    </source>
</evidence>
<dbReference type="InterPro" id="IPR036259">
    <property type="entry name" value="MFS_trans_sf"/>
</dbReference>
<evidence type="ECO:0000313" key="8">
    <source>
        <dbReference type="Proteomes" id="UP001651050"/>
    </source>
</evidence>
<comment type="subcellular location">
    <subcellularLocation>
        <location evidence="1">Cell membrane</location>
        <topology evidence="1">Multi-pass membrane protein</topology>
    </subcellularLocation>
</comment>
<dbReference type="PROSITE" id="PS00216">
    <property type="entry name" value="SUGAR_TRANSPORT_1"/>
    <property type="match status" value="1"/>
</dbReference>
<dbReference type="PANTHER" id="PTHR23530">
    <property type="entry name" value="TRANSPORT PROTEIN-RELATED"/>
    <property type="match status" value="1"/>
</dbReference>
<accession>A0ABT0J0B9</accession>
<dbReference type="InterPro" id="IPR020846">
    <property type="entry name" value="MFS_dom"/>
</dbReference>
<proteinExistence type="predicted"/>
<dbReference type="PROSITE" id="PS50850">
    <property type="entry name" value="MFS"/>
    <property type="match status" value="1"/>
</dbReference>
<feature type="transmembrane region" description="Helical" evidence="5">
    <location>
        <begin position="398"/>
        <end position="419"/>
    </location>
</feature>
<dbReference type="Gene3D" id="1.20.1250.20">
    <property type="entry name" value="MFS general substrate transporter like domains"/>
    <property type="match status" value="1"/>
</dbReference>
<dbReference type="PANTHER" id="PTHR23530:SF1">
    <property type="entry name" value="PERMEASE, MAJOR FACILITATOR SUPERFAMILY-RELATED"/>
    <property type="match status" value="1"/>
</dbReference>
<dbReference type="InterPro" id="IPR053160">
    <property type="entry name" value="MFS_DHA3_Transporter"/>
</dbReference>
<feature type="transmembrane region" description="Helical" evidence="5">
    <location>
        <begin position="241"/>
        <end position="259"/>
    </location>
</feature>
<feature type="domain" description="Major facilitator superfamily (MFS) profile" evidence="6">
    <location>
        <begin position="1"/>
        <end position="423"/>
    </location>
</feature>
<keyword evidence="8" id="KW-1185">Reference proteome</keyword>
<reference evidence="7 8" key="1">
    <citation type="submission" date="2022-02" db="EMBL/GenBank/DDBJ databases">
        <title>The car tank lid bacteriome: a reservoir of bacteria with potential in bioremediation of fuel.</title>
        <authorList>
            <person name="Vidal-Verdu A."/>
            <person name="Gomez-Martinez D."/>
            <person name="Latorre-Perez A."/>
            <person name="Pereto J."/>
            <person name="Porcar M."/>
        </authorList>
    </citation>
    <scope>NUCLEOTIDE SEQUENCE [LARGE SCALE GENOMIC DNA]</scope>
    <source>
        <strain evidence="7 8">4D.3</strain>
    </source>
</reference>
<organism evidence="7 8">
    <name type="scientific">Isoptericola peretonis</name>
    <dbReference type="NCBI Taxonomy" id="2918523"/>
    <lineage>
        <taxon>Bacteria</taxon>
        <taxon>Bacillati</taxon>
        <taxon>Actinomycetota</taxon>
        <taxon>Actinomycetes</taxon>
        <taxon>Micrococcales</taxon>
        <taxon>Promicromonosporaceae</taxon>
        <taxon>Isoptericola</taxon>
    </lineage>
</organism>
<comment type="caution">
    <text evidence="7">The sequence shown here is derived from an EMBL/GenBank/DDBJ whole genome shotgun (WGS) entry which is preliminary data.</text>
</comment>
<dbReference type="InterPro" id="IPR011701">
    <property type="entry name" value="MFS"/>
</dbReference>
<dbReference type="Proteomes" id="UP001651050">
    <property type="component" value="Unassembled WGS sequence"/>
</dbReference>
<evidence type="ECO:0000259" key="6">
    <source>
        <dbReference type="PROSITE" id="PS50850"/>
    </source>
</evidence>
<keyword evidence="2 5" id="KW-0812">Transmembrane</keyword>
<keyword evidence="3 5" id="KW-1133">Transmembrane helix</keyword>
<dbReference type="RefSeq" id="WP_416342794.1">
    <property type="nucleotide sequence ID" value="NZ_JALQCY010000001.1"/>
</dbReference>
<dbReference type="SUPFAM" id="SSF103473">
    <property type="entry name" value="MFS general substrate transporter"/>
    <property type="match status" value="1"/>
</dbReference>
<feature type="transmembrane region" description="Helical" evidence="5">
    <location>
        <begin position="69"/>
        <end position="87"/>
    </location>
</feature>
<dbReference type="InterPro" id="IPR005829">
    <property type="entry name" value="Sugar_transporter_CS"/>
</dbReference>
<evidence type="ECO:0000256" key="2">
    <source>
        <dbReference type="ARBA" id="ARBA00022692"/>
    </source>
</evidence>
<name>A0ABT0J0B9_9MICO</name>
<feature type="transmembrane region" description="Helical" evidence="5">
    <location>
        <begin position="137"/>
        <end position="157"/>
    </location>
</feature>
<evidence type="ECO:0000256" key="3">
    <source>
        <dbReference type="ARBA" id="ARBA00022989"/>
    </source>
</evidence>
<gene>
    <name evidence="7" type="ORF">M1843_04210</name>
</gene>
<keyword evidence="4 5" id="KW-0472">Membrane</keyword>
<evidence type="ECO:0000256" key="4">
    <source>
        <dbReference type="ARBA" id="ARBA00023136"/>
    </source>
</evidence>
<dbReference type="EMBL" id="JALQCY010000001">
    <property type="protein sequence ID" value="MCK9792951.1"/>
    <property type="molecule type" value="Genomic_DNA"/>
</dbReference>
<sequence>MTPRRVFLLLSATRWFPVGLVIAATTLLPIERGLSVTQTLTLASVTGLVVFALELPTGGTADAVGRRPMLIASAVVQVLAATTFLLAQSVWAFVVAAALMGLFRALDSGPLEAWFVDAVHAEQPGVDVDRTLAHQGTVLGVSIAAGALVSGGLVWWHPIDTWSALTLPYAAYAVLAVVHLVMVALLVREAPRRPVADGSAGGAGPVVRRRWRAAFRSTLGSARQVPAVIASGLRLARDNRVLRGLLLVEVFASTAMVVFESLQPIRLAEMLGGEAQAGAVMGPVASVGWGAFALGAALCGVASRRFGVARTAMAARVLNGLGAVWMGLAAGPAMLIVAYLVTYGLHGSSGPGYNALLHREAQRDNRSTVLSLASMVGFATYAVASPTLGWVAQATSTPVAMVLAGGFSVLGVLWFVPALRAERERSRQGDDIVPEVAPVA</sequence>
<feature type="transmembrane region" description="Helical" evidence="5">
    <location>
        <begin position="279"/>
        <end position="301"/>
    </location>
</feature>